<dbReference type="EMBL" id="AP014809">
    <property type="protein sequence ID" value="BAU91151.1"/>
    <property type="molecule type" value="Genomic_DNA"/>
</dbReference>
<dbReference type="AlphaFoldDB" id="A0A160PH61"/>
<organism evidence="2 3">
    <name type="scientific">Methylorubrum populi</name>
    <dbReference type="NCBI Taxonomy" id="223967"/>
    <lineage>
        <taxon>Bacteria</taxon>
        <taxon>Pseudomonadati</taxon>
        <taxon>Pseudomonadota</taxon>
        <taxon>Alphaproteobacteria</taxon>
        <taxon>Hyphomicrobiales</taxon>
        <taxon>Methylobacteriaceae</taxon>
        <taxon>Methylorubrum</taxon>
    </lineage>
</organism>
<accession>A0A160PH61</accession>
<evidence type="ECO:0000313" key="3">
    <source>
        <dbReference type="Proteomes" id="UP000218288"/>
    </source>
</evidence>
<keyword evidence="1" id="KW-0732">Signal</keyword>
<name>A0A160PH61_9HYPH</name>
<evidence type="ECO:0000313" key="2">
    <source>
        <dbReference type="EMBL" id="BAU91151.1"/>
    </source>
</evidence>
<dbReference type="RefSeq" id="WP_096485360.1">
    <property type="nucleotide sequence ID" value="NZ_AP014809.1"/>
</dbReference>
<reference evidence="2 3" key="1">
    <citation type="journal article" date="2016" name="Genome Announc.">
        <title>Complete Genome Sequence of Methylobacterium populi P-1M, Isolated from Pink-Pigmented Household Biofilm.</title>
        <authorList>
            <person name="Morohoshi T."/>
            <person name="Ikeda T."/>
        </authorList>
    </citation>
    <scope>NUCLEOTIDE SEQUENCE [LARGE SCALE GENOMIC DNA]</scope>
    <source>
        <strain evidence="2 3">P-1M</strain>
    </source>
</reference>
<protein>
    <submittedName>
        <fullName evidence="2">Uncharacterized protein</fullName>
    </submittedName>
</protein>
<sequence>MHRSFAAGLVLALGLVSAASAAESWPKSRQQILDASGRPLLVPSVAFFKAGTTTPLAVYSDAALTKPLAQPVKADGTGRFPRIYLPAALYAEEVLGPYGNVLWRDDGLGTVPPTTGGGGEGGTVDPTAIAATGDVKWRLDAGIVPGWVRMNGRTLGGAGSGATELASATASAAFAYLWNTFPDTVASVVGGRGTSAASDFSAGKQIVIPTMQGLLQAGLDDMGSSPAGRLQTITDLTLTAGSTTATVFSSARLAIGMTVIATGISAGTTITDISGTTITLSQAAAAGSTGTVSGARFSALGDAQVPGQIGGDALTVLSNRNLPATLPGGSVTVDYPAHSYITHETLATASITASTGASPVTNLQQGLANANTGVPAAKTFSVSQPNPGGGLPVSNLPPSRLGTFYLKL</sequence>
<feature type="signal peptide" evidence="1">
    <location>
        <begin position="1"/>
        <end position="21"/>
    </location>
</feature>
<evidence type="ECO:0000256" key="1">
    <source>
        <dbReference type="SAM" id="SignalP"/>
    </source>
</evidence>
<gene>
    <name evidence="2" type="ORF">MPPM_2546</name>
</gene>
<dbReference type="Proteomes" id="UP000218288">
    <property type="component" value="Chromosome"/>
</dbReference>
<proteinExistence type="predicted"/>
<feature type="chain" id="PRO_5007818548" evidence="1">
    <location>
        <begin position="22"/>
        <end position="408"/>
    </location>
</feature>
<dbReference type="OrthoDB" id="8266301at2"/>